<dbReference type="GO" id="GO:0042626">
    <property type="term" value="F:ATPase-coupled transmembrane transporter activity"/>
    <property type="evidence" value="ECO:0007669"/>
    <property type="project" value="TreeGrafter"/>
</dbReference>
<protein>
    <recommendedName>
        <fullName evidence="3">ABC transporter domain-containing protein</fullName>
    </recommendedName>
</protein>
<dbReference type="EMBL" id="JNOM01000106">
    <property type="protein sequence ID" value="KNG86696.1"/>
    <property type="molecule type" value="Genomic_DNA"/>
</dbReference>
<evidence type="ECO:0000313" key="1">
    <source>
        <dbReference type="EMBL" id="KNG86696.1"/>
    </source>
</evidence>
<dbReference type="Proteomes" id="UP000037505">
    <property type="component" value="Unassembled WGS sequence"/>
</dbReference>
<name>A0A0L1J4F8_ASPN3</name>
<dbReference type="GO" id="GO:0016020">
    <property type="term" value="C:membrane"/>
    <property type="evidence" value="ECO:0007669"/>
    <property type="project" value="TreeGrafter"/>
</dbReference>
<evidence type="ECO:0000313" key="2">
    <source>
        <dbReference type="Proteomes" id="UP000037505"/>
    </source>
</evidence>
<dbReference type="InterPro" id="IPR027417">
    <property type="entry name" value="P-loop_NTPase"/>
</dbReference>
<reference evidence="1 2" key="1">
    <citation type="submission" date="2014-06" db="EMBL/GenBank/DDBJ databases">
        <title>The Genome of the Aflatoxigenic Filamentous Fungus Aspergillus nomius.</title>
        <authorList>
            <person name="Moore M.G."/>
            <person name="Shannon B.M."/>
            <person name="Brian M.M."/>
        </authorList>
    </citation>
    <scope>NUCLEOTIDE SEQUENCE [LARGE SCALE GENOMIC DNA]</scope>
    <source>
        <strain evidence="1 2">NRRL 13137</strain>
    </source>
</reference>
<dbReference type="RefSeq" id="XP_015407619.1">
    <property type="nucleotide sequence ID" value="XM_015550888.1"/>
</dbReference>
<proteinExistence type="predicted"/>
<dbReference type="AlphaFoldDB" id="A0A0L1J4F8"/>
<evidence type="ECO:0008006" key="3">
    <source>
        <dbReference type="Google" id="ProtNLM"/>
    </source>
</evidence>
<dbReference type="STRING" id="1509407.A0A0L1J4F8"/>
<dbReference type="Gene3D" id="3.40.50.300">
    <property type="entry name" value="P-loop containing nucleotide triphosphate hydrolases"/>
    <property type="match status" value="1"/>
</dbReference>
<dbReference type="PANTHER" id="PTHR24221:SF503">
    <property type="entry name" value="MITOCHONDRIAL POTASSIUM CHANNEL ATP-BINDING SUBUNIT"/>
    <property type="match status" value="1"/>
</dbReference>
<dbReference type="SUPFAM" id="SSF52540">
    <property type="entry name" value="P-loop containing nucleoside triphosphate hydrolases"/>
    <property type="match status" value="1"/>
</dbReference>
<comment type="caution">
    <text evidence="1">The sequence shown here is derived from an EMBL/GenBank/DDBJ whole genome shotgun (WGS) entry which is preliminary data.</text>
</comment>
<gene>
    <name evidence="1" type="ORF">ANOM_005631</name>
</gene>
<dbReference type="InterPro" id="IPR039421">
    <property type="entry name" value="Type_1_exporter"/>
</dbReference>
<organism evidence="1 2">
    <name type="scientific">Aspergillus nomiae NRRL (strain ATCC 15546 / NRRL 13137 / CBS 260.88 / M93)</name>
    <dbReference type="NCBI Taxonomy" id="1509407"/>
    <lineage>
        <taxon>Eukaryota</taxon>
        <taxon>Fungi</taxon>
        <taxon>Dikarya</taxon>
        <taxon>Ascomycota</taxon>
        <taxon>Pezizomycotina</taxon>
        <taxon>Eurotiomycetes</taxon>
        <taxon>Eurotiomycetidae</taxon>
        <taxon>Eurotiales</taxon>
        <taxon>Aspergillaceae</taxon>
        <taxon>Aspergillus</taxon>
        <taxon>Aspergillus subgen. Circumdati</taxon>
    </lineage>
</organism>
<accession>A0A0L1J4F8</accession>
<dbReference type="PANTHER" id="PTHR24221">
    <property type="entry name" value="ATP-BINDING CASSETTE SUB-FAMILY B"/>
    <property type="match status" value="1"/>
</dbReference>
<keyword evidence="2" id="KW-1185">Reference proteome</keyword>
<dbReference type="GeneID" id="26807435"/>
<sequence>MASADNHTTKRINIDIENWFKREDFISLLERFNDSEKGQILFNGKGISNVNIYTYHKHLSLASQEPTLFQGTIRDNVLLGIDPRTRTDSQLHAACRSASIHDFIMSLPETYNTDVGSRGIRTEVAHCYRSSSDSQPPGPRRGYWSS</sequence>